<evidence type="ECO:0000259" key="2">
    <source>
        <dbReference type="PROSITE" id="PS50801"/>
    </source>
</evidence>
<feature type="domain" description="STAS" evidence="2">
    <location>
        <begin position="48"/>
        <end position="130"/>
    </location>
</feature>
<dbReference type="InterPro" id="IPR002645">
    <property type="entry name" value="STAS_dom"/>
</dbReference>
<evidence type="ECO:0000313" key="3">
    <source>
        <dbReference type="EMBL" id="PHE98803.1"/>
    </source>
</evidence>
<proteinExistence type="predicted"/>
<keyword evidence="1" id="KW-0472">Membrane</keyword>
<name>A0ABD6T848_9BACI</name>
<evidence type="ECO:0000313" key="4">
    <source>
        <dbReference type="Proteomes" id="UP000221918"/>
    </source>
</evidence>
<dbReference type="CDD" id="cd07042">
    <property type="entry name" value="STAS_SulP_like_sulfate_transporter"/>
    <property type="match status" value="1"/>
</dbReference>
<accession>A0ABD6T848</accession>
<reference evidence="3 4" key="1">
    <citation type="submission" date="2017-09" db="EMBL/GenBank/DDBJ databases">
        <title>Large-scale bioinformatics analysis of Bacillus genomes uncovers conserved roles of natural products in bacterial physiology.</title>
        <authorList>
            <consortium name="Agbiome Team Llc"/>
            <person name="Bleich R.M."/>
            <person name="Grubbs K.J."/>
            <person name="Santa Maria K.C."/>
            <person name="Allen S.E."/>
            <person name="Farag S."/>
            <person name="Shank E.A."/>
            <person name="Bowers A."/>
        </authorList>
    </citation>
    <scope>NUCLEOTIDE SEQUENCE [LARGE SCALE GENOMIC DNA]</scope>
    <source>
        <strain evidence="3 4">AFS037265</strain>
    </source>
</reference>
<organism evidence="3 4">
    <name type="scientific">Bacillus pseudomycoides</name>
    <dbReference type="NCBI Taxonomy" id="64104"/>
    <lineage>
        <taxon>Bacteria</taxon>
        <taxon>Bacillati</taxon>
        <taxon>Bacillota</taxon>
        <taxon>Bacilli</taxon>
        <taxon>Bacillales</taxon>
        <taxon>Bacillaceae</taxon>
        <taxon>Bacillus</taxon>
        <taxon>Bacillus cereus group</taxon>
    </lineage>
</organism>
<keyword evidence="1" id="KW-0812">Transmembrane</keyword>
<dbReference type="PANTHER" id="PTHR43310">
    <property type="entry name" value="SULFATE TRANSPORTER YBAR-RELATED"/>
    <property type="match status" value="1"/>
</dbReference>
<comment type="caution">
    <text evidence="3">The sequence shown here is derived from an EMBL/GenBank/DDBJ whole genome shotgun (WGS) entry which is preliminary data.</text>
</comment>
<dbReference type="PANTHER" id="PTHR43310:SF1">
    <property type="entry name" value="SULFATE TRANSPORTER YBAR-RELATED"/>
    <property type="match status" value="1"/>
</dbReference>
<dbReference type="SUPFAM" id="SSF52091">
    <property type="entry name" value="SpoIIaa-like"/>
    <property type="match status" value="1"/>
</dbReference>
<keyword evidence="1" id="KW-1133">Transmembrane helix</keyword>
<dbReference type="Gene3D" id="3.30.750.24">
    <property type="entry name" value="STAS domain"/>
    <property type="match status" value="1"/>
</dbReference>
<gene>
    <name evidence="3" type="ORF">COF81_10530</name>
</gene>
<dbReference type="EMBL" id="NUTL01000041">
    <property type="protein sequence ID" value="PHE98803.1"/>
    <property type="molecule type" value="Genomic_DNA"/>
</dbReference>
<evidence type="ECO:0000256" key="1">
    <source>
        <dbReference type="SAM" id="Phobius"/>
    </source>
</evidence>
<dbReference type="Pfam" id="PF01740">
    <property type="entry name" value="STAS"/>
    <property type="match status" value="1"/>
</dbReference>
<protein>
    <submittedName>
        <fullName evidence="3">Anti-anti-sigma factor</fullName>
    </submittedName>
</protein>
<dbReference type="Proteomes" id="UP000221918">
    <property type="component" value="Unassembled WGS sequence"/>
</dbReference>
<feature type="transmembrane region" description="Helical" evidence="1">
    <location>
        <begin position="12"/>
        <end position="31"/>
    </location>
</feature>
<dbReference type="AlphaFoldDB" id="A0ABD6T848"/>
<dbReference type="PROSITE" id="PS50801">
    <property type="entry name" value="STAS"/>
    <property type="match status" value="1"/>
</dbReference>
<dbReference type="InterPro" id="IPR036513">
    <property type="entry name" value="STAS_dom_sf"/>
</dbReference>
<dbReference type="InterPro" id="IPR052706">
    <property type="entry name" value="Membrane-Transporter-like"/>
</dbReference>
<sequence length="130" mass="14556">MRKVEECYLVTHNLALGVMIGTVISAVLFAANMAKIHVKHSYIGEKKVYAVHGQLFFASTTEFINVFQFKEDVTEVEIDFTHAHVWDDSAEAAVDKVVVKYEKNGVKVNITGLNERSSELVTKLAKQAVR</sequence>